<dbReference type="AlphaFoldDB" id="A0A3M0HU97"/>
<evidence type="ECO:0000256" key="3">
    <source>
        <dbReference type="PIRSR" id="PIRSR600760-2"/>
    </source>
</evidence>
<dbReference type="InterPro" id="IPR000760">
    <property type="entry name" value="Inositol_monophosphatase-like"/>
</dbReference>
<dbReference type="InterPro" id="IPR020583">
    <property type="entry name" value="Inositol_monoP_metal-BS"/>
</dbReference>
<evidence type="ECO:0000256" key="1">
    <source>
        <dbReference type="ARBA" id="ARBA00022723"/>
    </source>
</evidence>
<accession>A0A3M0HU97</accession>
<proteinExistence type="predicted"/>
<dbReference type="Gene3D" id="3.40.190.80">
    <property type="match status" value="1"/>
</dbReference>
<keyword evidence="2 3" id="KW-0460">Magnesium</keyword>
<sequence length="270" mass="27585">MTPEDLKRAHALAVGLAGDAAGWISASKPTRVHAKSAPSDLVTDQDPAIERELRDRILNAFPDHRVVGEELGTGDGPLVTQAGQDVPTWYLDPIDGTSNFASGLPLCAVSIALVHQGRTCVGAVADPWRAEVFSASSGAGALMNGKPLRAREVSGLAGELVLTEWVGNQPWPGMIPFFQAVAERNGVVRILGSTALSLVQTAAGRSCATVLGVCDPIDDAAGVLIAQEAGATIVNAGSGILAAAPGVASALMPILRDAGALDTMSRVVGG</sequence>
<dbReference type="GO" id="GO:0006020">
    <property type="term" value="P:inositol metabolic process"/>
    <property type="evidence" value="ECO:0007669"/>
    <property type="project" value="TreeGrafter"/>
</dbReference>
<protein>
    <submittedName>
        <fullName evidence="4">Inositol monophosphatase</fullName>
    </submittedName>
</protein>
<reference evidence="4 5" key="1">
    <citation type="submission" date="2017-11" db="EMBL/GenBank/DDBJ databases">
        <title>Draft genome of actinobacteria isolated from guarana (Paullinia cupana (Mart.) Ducke.</title>
        <authorList>
            <person name="Siqueira K.A."/>
            <person name="Liotti R.G."/>
            <person name="Mendes T.A.O."/>
            <person name="Soares M.A."/>
        </authorList>
    </citation>
    <scope>NUCLEOTIDE SEQUENCE [LARGE SCALE GENOMIC DNA]</scope>
    <source>
        <strain evidence="4 5">193</strain>
    </source>
</reference>
<dbReference type="PROSITE" id="PS00629">
    <property type="entry name" value="IMP_1"/>
    <property type="match status" value="1"/>
</dbReference>
<dbReference type="GO" id="GO:0046872">
    <property type="term" value="F:metal ion binding"/>
    <property type="evidence" value="ECO:0007669"/>
    <property type="project" value="UniProtKB-KW"/>
</dbReference>
<dbReference type="PANTHER" id="PTHR20854:SF17">
    <property type="entry name" value="PHOSPHATASE IMPL1, CHLOROPLASTIC"/>
    <property type="match status" value="1"/>
</dbReference>
<dbReference type="Gene3D" id="3.30.540.10">
    <property type="entry name" value="Fructose-1,6-Bisphosphatase, subunit A, domain 1"/>
    <property type="match status" value="1"/>
</dbReference>
<dbReference type="GO" id="GO:0007165">
    <property type="term" value="P:signal transduction"/>
    <property type="evidence" value="ECO:0007669"/>
    <property type="project" value="TreeGrafter"/>
</dbReference>
<dbReference type="PRINTS" id="PR00377">
    <property type="entry name" value="IMPHPHTASES"/>
</dbReference>
<comment type="caution">
    <text evidence="4">The sequence shown here is derived from an EMBL/GenBank/DDBJ whole genome shotgun (WGS) entry which is preliminary data.</text>
</comment>
<keyword evidence="5" id="KW-1185">Reference proteome</keyword>
<feature type="binding site" evidence="3">
    <location>
        <position position="218"/>
    </location>
    <ligand>
        <name>Mg(2+)</name>
        <dbReference type="ChEBI" id="CHEBI:18420"/>
        <label>1</label>
        <note>catalytic</note>
    </ligand>
</feature>
<keyword evidence="1 3" id="KW-0479">Metal-binding</keyword>
<gene>
    <name evidence="4" type="ORF">CTZ28_44460</name>
</gene>
<organism evidence="4 5">
    <name type="scientific">Streptomyces shenzhenensis</name>
    <dbReference type="NCBI Taxonomy" id="943815"/>
    <lineage>
        <taxon>Bacteria</taxon>
        <taxon>Bacillati</taxon>
        <taxon>Actinomycetota</taxon>
        <taxon>Actinomycetes</taxon>
        <taxon>Kitasatosporales</taxon>
        <taxon>Streptomycetaceae</taxon>
        <taxon>Streptomyces</taxon>
    </lineage>
</organism>
<feature type="binding site" evidence="3">
    <location>
        <position position="92"/>
    </location>
    <ligand>
        <name>Mg(2+)</name>
        <dbReference type="ChEBI" id="CHEBI:18420"/>
        <label>1</label>
        <note>catalytic</note>
    </ligand>
</feature>
<dbReference type="PANTHER" id="PTHR20854">
    <property type="entry name" value="INOSITOL MONOPHOSPHATASE"/>
    <property type="match status" value="1"/>
</dbReference>
<dbReference type="OrthoDB" id="9772456at2"/>
<dbReference type="EMBL" id="PENI01000057">
    <property type="protein sequence ID" value="RMB79668.1"/>
    <property type="molecule type" value="Genomic_DNA"/>
</dbReference>
<evidence type="ECO:0000313" key="5">
    <source>
        <dbReference type="Proteomes" id="UP000270471"/>
    </source>
</evidence>
<feature type="binding site" evidence="3">
    <location>
        <position position="69"/>
    </location>
    <ligand>
        <name>Mg(2+)</name>
        <dbReference type="ChEBI" id="CHEBI:18420"/>
        <label>1</label>
        <note>catalytic</note>
    </ligand>
</feature>
<feature type="binding site" evidence="3">
    <location>
        <position position="95"/>
    </location>
    <ligand>
        <name>Mg(2+)</name>
        <dbReference type="ChEBI" id="CHEBI:18420"/>
        <label>1</label>
        <note>catalytic</note>
    </ligand>
</feature>
<dbReference type="GO" id="GO:0008934">
    <property type="term" value="F:inositol monophosphate 1-phosphatase activity"/>
    <property type="evidence" value="ECO:0007669"/>
    <property type="project" value="TreeGrafter"/>
</dbReference>
<comment type="cofactor">
    <cofactor evidence="3">
        <name>Mg(2+)</name>
        <dbReference type="ChEBI" id="CHEBI:18420"/>
    </cofactor>
</comment>
<evidence type="ECO:0000256" key="2">
    <source>
        <dbReference type="ARBA" id="ARBA00022842"/>
    </source>
</evidence>
<name>A0A3M0HU97_9ACTN</name>
<feature type="binding site" evidence="3">
    <location>
        <position position="94"/>
    </location>
    <ligand>
        <name>Mg(2+)</name>
        <dbReference type="ChEBI" id="CHEBI:18420"/>
        <label>1</label>
        <note>catalytic</note>
    </ligand>
</feature>
<evidence type="ECO:0000313" key="4">
    <source>
        <dbReference type="EMBL" id="RMB79668.1"/>
    </source>
</evidence>
<dbReference type="SUPFAM" id="SSF56655">
    <property type="entry name" value="Carbohydrate phosphatase"/>
    <property type="match status" value="1"/>
</dbReference>
<dbReference type="RefSeq" id="WP_121895556.1">
    <property type="nucleotide sequence ID" value="NZ_PENI01000057.1"/>
</dbReference>
<dbReference type="Proteomes" id="UP000270471">
    <property type="component" value="Unassembled WGS sequence"/>
</dbReference>
<dbReference type="Pfam" id="PF00459">
    <property type="entry name" value="Inositol_P"/>
    <property type="match status" value="1"/>
</dbReference>